<feature type="transmembrane region" description="Helical" evidence="1">
    <location>
        <begin position="58"/>
        <end position="78"/>
    </location>
</feature>
<reference evidence="2" key="1">
    <citation type="submission" date="2018-12" db="EMBL/GenBank/DDBJ databases">
        <title>Novel natural products biosynthetic potential of the class Ktedonobacteria.</title>
        <authorList>
            <person name="Zheng Y."/>
            <person name="Saitou A."/>
            <person name="Wang C.M."/>
            <person name="Toyoda A."/>
            <person name="Minakuchi Y."/>
            <person name="Sekiguchi Y."/>
            <person name="Ueda K."/>
            <person name="Takano H."/>
            <person name="Sakai Y."/>
            <person name="Yokota A."/>
            <person name="Yabe S."/>
        </authorList>
    </citation>
    <scope>NUCLEOTIDE SEQUENCE</scope>
    <source>
        <strain evidence="2">COM3</strain>
    </source>
</reference>
<keyword evidence="1" id="KW-1133">Transmembrane helix</keyword>
<dbReference type="AlphaFoldDB" id="A0A455SK90"/>
<evidence type="ECO:0000256" key="1">
    <source>
        <dbReference type="SAM" id="Phobius"/>
    </source>
</evidence>
<keyword evidence="1" id="KW-0812">Transmembrane</keyword>
<organism evidence="2">
    <name type="scientific">Thermosporothrix sp. COM3</name>
    <dbReference type="NCBI Taxonomy" id="2490863"/>
    <lineage>
        <taxon>Bacteria</taxon>
        <taxon>Bacillati</taxon>
        <taxon>Chloroflexota</taxon>
        <taxon>Ktedonobacteria</taxon>
        <taxon>Ktedonobacterales</taxon>
        <taxon>Thermosporotrichaceae</taxon>
        <taxon>Thermosporothrix</taxon>
    </lineage>
</organism>
<gene>
    <name evidence="2" type="ORF">KTC_21300</name>
</gene>
<accession>A0A455SK90</accession>
<protein>
    <submittedName>
        <fullName evidence="2">Uncharacterized protein</fullName>
    </submittedName>
</protein>
<keyword evidence="1" id="KW-0472">Membrane</keyword>
<evidence type="ECO:0000313" key="2">
    <source>
        <dbReference type="EMBL" id="BBH87379.1"/>
    </source>
</evidence>
<feature type="transmembrane region" description="Helical" evidence="1">
    <location>
        <begin position="16"/>
        <end position="43"/>
    </location>
</feature>
<name>A0A455SK90_9CHLR</name>
<feature type="transmembrane region" description="Helical" evidence="1">
    <location>
        <begin position="90"/>
        <end position="113"/>
    </location>
</feature>
<feature type="transmembrane region" description="Helical" evidence="1">
    <location>
        <begin position="133"/>
        <end position="157"/>
    </location>
</feature>
<sequence>MVSSPPVKKRFSPGQAVLVLGGMTAFLVYAGLFIIFCLIQFVLHWGDPFRNGTVVDSLAGSVAVAILNMLLWWLFVVLPKSAGKGVATVAGLLCGAIGPTVLALVSLFFGWLIRGYFLNYQGQPSTSWQDFSWPLTVWPIFYTVIFGWLTLLICILLNRWMVGQMDR</sequence>
<dbReference type="EMBL" id="AP019376">
    <property type="protein sequence ID" value="BBH87379.1"/>
    <property type="molecule type" value="Genomic_DNA"/>
</dbReference>
<proteinExistence type="predicted"/>